<reference evidence="2" key="1">
    <citation type="submission" date="2016-11" db="EMBL/GenBank/DDBJ databases">
        <authorList>
            <person name="Varghese N."/>
            <person name="Submissions S."/>
        </authorList>
    </citation>
    <scope>NUCLEOTIDE SEQUENCE [LARGE SCALE GENOMIC DNA]</scope>
    <source>
        <strain evidence="2">DSM 22623</strain>
    </source>
</reference>
<gene>
    <name evidence="1" type="ORF">SAMN04488508_105386</name>
</gene>
<dbReference type="Proteomes" id="UP000184432">
    <property type="component" value="Unassembled WGS sequence"/>
</dbReference>
<sequence length="100" mass="11504">MKTIFEYTNVSASPRLESIAIEKLNNLKTKYSFILRGDIFFKKENTTSDEKGHHCGIRLSAPGPRLYAESSEASFAEAITETIRDLDDQLRKRKEKMKTF</sequence>
<dbReference type="EMBL" id="FQYP01000005">
    <property type="protein sequence ID" value="SHJ11917.1"/>
    <property type="molecule type" value="Genomic_DNA"/>
</dbReference>
<dbReference type="STRING" id="570521.SAMN04488508_105386"/>
<dbReference type="OrthoDB" id="9808702at2"/>
<name>A0A1M6GPL6_9FLAO</name>
<protein>
    <submittedName>
        <fullName evidence="1">Putative sigma-54 modulation protein</fullName>
    </submittedName>
</protein>
<organism evidence="1 2">
    <name type="scientific">Aquimarina spongiae</name>
    <dbReference type="NCBI Taxonomy" id="570521"/>
    <lineage>
        <taxon>Bacteria</taxon>
        <taxon>Pseudomonadati</taxon>
        <taxon>Bacteroidota</taxon>
        <taxon>Flavobacteriia</taxon>
        <taxon>Flavobacteriales</taxon>
        <taxon>Flavobacteriaceae</taxon>
        <taxon>Aquimarina</taxon>
    </lineage>
</organism>
<keyword evidence="2" id="KW-1185">Reference proteome</keyword>
<proteinExistence type="predicted"/>
<evidence type="ECO:0000313" key="2">
    <source>
        <dbReference type="Proteomes" id="UP000184432"/>
    </source>
</evidence>
<evidence type="ECO:0000313" key="1">
    <source>
        <dbReference type="EMBL" id="SHJ11917.1"/>
    </source>
</evidence>
<dbReference type="InterPro" id="IPR003489">
    <property type="entry name" value="RHF/RaiA"/>
</dbReference>
<dbReference type="RefSeq" id="WP_073316583.1">
    <property type="nucleotide sequence ID" value="NZ_FQYP01000005.1"/>
</dbReference>
<dbReference type="AlphaFoldDB" id="A0A1M6GPL6"/>
<accession>A0A1M6GPL6</accession>
<dbReference type="InterPro" id="IPR036567">
    <property type="entry name" value="RHF-like"/>
</dbReference>
<dbReference type="SUPFAM" id="SSF69754">
    <property type="entry name" value="Ribosome binding protein Y (YfiA homologue)"/>
    <property type="match status" value="1"/>
</dbReference>
<dbReference type="Pfam" id="PF02482">
    <property type="entry name" value="Ribosomal_S30AE"/>
    <property type="match status" value="1"/>
</dbReference>
<dbReference type="Gene3D" id="3.30.160.100">
    <property type="entry name" value="Ribosome hibernation promotion factor-like"/>
    <property type="match status" value="1"/>
</dbReference>